<dbReference type="EC" id="3.6.1.27" evidence="3 17"/>
<dbReference type="PANTHER" id="PTHR30622">
    <property type="entry name" value="UNDECAPRENYL-DIPHOSPHATASE"/>
    <property type="match status" value="1"/>
</dbReference>
<feature type="transmembrane region" description="Helical" evidence="17">
    <location>
        <begin position="145"/>
        <end position="165"/>
    </location>
</feature>
<dbReference type="GO" id="GO:0009252">
    <property type="term" value="P:peptidoglycan biosynthetic process"/>
    <property type="evidence" value="ECO:0007669"/>
    <property type="project" value="UniProtKB-KW"/>
</dbReference>
<evidence type="ECO:0000256" key="2">
    <source>
        <dbReference type="ARBA" id="ARBA00010621"/>
    </source>
</evidence>
<gene>
    <name evidence="17" type="primary">uppP</name>
    <name evidence="19" type="ORF">BBK14_19715</name>
</gene>
<comment type="catalytic activity">
    <reaction evidence="16 17">
        <text>di-trans,octa-cis-undecaprenyl diphosphate + H2O = di-trans,octa-cis-undecaprenyl phosphate + phosphate + H(+)</text>
        <dbReference type="Rhea" id="RHEA:28094"/>
        <dbReference type="ChEBI" id="CHEBI:15377"/>
        <dbReference type="ChEBI" id="CHEBI:15378"/>
        <dbReference type="ChEBI" id="CHEBI:43474"/>
        <dbReference type="ChEBI" id="CHEBI:58405"/>
        <dbReference type="ChEBI" id="CHEBI:60392"/>
        <dbReference type="EC" id="3.6.1.27"/>
    </reaction>
</comment>
<dbReference type="PANTHER" id="PTHR30622:SF4">
    <property type="entry name" value="UNDECAPRENYL-DIPHOSPHATASE"/>
    <property type="match status" value="1"/>
</dbReference>
<evidence type="ECO:0000256" key="11">
    <source>
        <dbReference type="ARBA" id="ARBA00023136"/>
    </source>
</evidence>
<feature type="region of interest" description="Disordered" evidence="18">
    <location>
        <begin position="81"/>
        <end position="103"/>
    </location>
</feature>
<evidence type="ECO:0000256" key="7">
    <source>
        <dbReference type="ARBA" id="ARBA00022801"/>
    </source>
</evidence>
<dbReference type="RefSeq" id="WP_071064482.1">
    <property type="nucleotide sequence ID" value="NZ_MAXA01000218.1"/>
</dbReference>
<evidence type="ECO:0000256" key="17">
    <source>
        <dbReference type="HAMAP-Rule" id="MF_01006"/>
    </source>
</evidence>
<proteinExistence type="inferred from homology"/>
<dbReference type="Proteomes" id="UP000179769">
    <property type="component" value="Unassembled WGS sequence"/>
</dbReference>
<evidence type="ECO:0000313" key="19">
    <source>
        <dbReference type="EMBL" id="OHV27713.1"/>
    </source>
</evidence>
<dbReference type="GO" id="GO:0050380">
    <property type="term" value="F:undecaprenyl-diphosphatase activity"/>
    <property type="evidence" value="ECO:0007669"/>
    <property type="project" value="UniProtKB-UniRule"/>
</dbReference>
<comment type="subcellular location">
    <subcellularLocation>
        <location evidence="1 17">Cell membrane</location>
        <topology evidence="1 17">Multi-pass membrane protein</topology>
    </subcellularLocation>
</comment>
<comment type="miscellaneous">
    <text evidence="17">Bacitracin is thought to be involved in the inhibition of peptidoglycan synthesis by sequestering undecaprenyl diphosphate, thereby reducing the pool of lipid carrier available.</text>
</comment>
<dbReference type="Pfam" id="PF02673">
    <property type="entry name" value="BacA"/>
    <property type="match status" value="1"/>
</dbReference>
<evidence type="ECO:0000256" key="9">
    <source>
        <dbReference type="ARBA" id="ARBA00022984"/>
    </source>
</evidence>
<accession>A0A1S1PYH4</accession>
<dbReference type="AlphaFoldDB" id="A0A1S1PYH4"/>
<keyword evidence="9 17" id="KW-0573">Peptidoglycan synthesis</keyword>
<evidence type="ECO:0000256" key="6">
    <source>
        <dbReference type="ARBA" id="ARBA00022692"/>
    </source>
</evidence>
<feature type="transmembrane region" description="Helical" evidence="17">
    <location>
        <begin position="233"/>
        <end position="254"/>
    </location>
</feature>
<feature type="transmembrane region" description="Helical" evidence="17">
    <location>
        <begin position="315"/>
        <end position="336"/>
    </location>
</feature>
<keyword evidence="10 17" id="KW-1133">Transmembrane helix</keyword>
<comment type="function">
    <text evidence="17">Catalyzes the dephosphorylation of undecaprenyl diphosphate (UPP). Confers resistance to bacitracin.</text>
</comment>
<dbReference type="HAMAP" id="MF_01006">
    <property type="entry name" value="Undec_diphosphatase"/>
    <property type="match status" value="1"/>
</dbReference>
<evidence type="ECO:0000256" key="15">
    <source>
        <dbReference type="ARBA" id="ARBA00032932"/>
    </source>
</evidence>
<evidence type="ECO:0000256" key="13">
    <source>
        <dbReference type="ARBA" id="ARBA00023316"/>
    </source>
</evidence>
<keyword evidence="7 17" id="KW-0378">Hydrolase</keyword>
<evidence type="ECO:0000256" key="5">
    <source>
        <dbReference type="ARBA" id="ARBA00022475"/>
    </source>
</evidence>
<evidence type="ECO:0000256" key="8">
    <source>
        <dbReference type="ARBA" id="ARBA00022960"/>
    </source>
</evidence>
<reference evidence="20" key="1">
    <citation type="submission" date="2016-07" db="EMBL/GenBank/DDBJ databases">
        <title>Frankia sp. NRRL B-16219 Genome sequencing.</title>
        <authorList>
            <person name="Ghodhbane-Gtari F."/>
            <person name="Swanson E."/>
            <person name="Gueddou A."/>
            <person name="Louati M."/>
            <person name="Nouioui I."/>
            <person name="Hezbri K."/>
            <person name="Abebe-Akele F."/>
            <person name="Simpson S."/>
            <person name="Morris K."/>
            <person name="Thomas K."/>
            <person name="Gtari M."/>
            <person name="Tisa L.S."/>
        </authorList>
    </citation>
    <scope>NUCLEOTIDE SEQUENCE [LARGE SCALE GENOMIC DNA]</scope>
    <source>
        <strain evidence="20">NRRL B-16219</strain>
    </source>
</reference>
<dbReference type="GO" id="GO:0046677">
    <property type="term" value="P:response to antibiotic"/>
    <property type="evidence" value="ECO:0007669"/>
    <property type="project" value="UniProtKB-UniRule"/>
</dbReference>
<keyword evidence="12 17" id="KW-0046">Antibiotic resistance</keyword>
<evidence type="ECO:0000256" key="14">
    <source>
        <dbReference type="ARBA" id="ARBA00032707"/>
    </source>
</evidence>
<dbReference type="EMBL" id="MAXA01000218">
    <property type="protein sequence ID" value="OHV27713.1"/>
    <property type="molecule type" value="Genomic_DNA"/>
</dbReference>
<protein>
    <recommendedName>
        <fullName evidence="4 17">Undecaprenyl-diphosphatase</fullName>
        <ecNumber evidence="3 17">3.6.1.27</ecNumber>
    </recommendedName>
    <alternativeName>
        <fullName evidence="15 17">Bacitracin resistance protein</fullName>
    </alternativeName>
    <alternativeName>
        <fullName evidence="14 17">Undecaprenyl pyrophosphate phosphatase</fullName>
    </alternativeName>
</protein>
<evidence type="ECO:0000256" key="3">
    <source>
        <dbReference type="ARBA" id="ARBA00012374"/>
    </source>
</evidence>
<keyword evidence="20" id="KW-1185">Reference proteome</keyword>
<name>A0A1S1PYH4_9ACTN</name>
<evidence type="ECO:0000256" key="12">
    <source>
        <dbReference type="ARBA" id="ARBA00023251"/>
    </source>
</evidence>
<dbReference type="GO" id="GO:0008360">
    <property type="term" value="P:regulation of cell shape"/>
    <property type="evidence" value="ECO:0007669"/>
    <property type="project" value="UniProtKB-KW"/>
</dbReference>
<dbReference type="OrthoDB" id="9808289at2"/>
<keyword evidence="13 17" id="KW-0961">Cell wall biogenesis/degradation</keyword>
<keyword evidence="11 17" id="KW-0472">Membrane</keyword>
<dbReference type="GO" id="GO:0071555">
    <property type="term" value="P:cell wall organization"/>
    <property type="evidence" value="ECO:0007669"/>
    <property type="project" value="UniProtKB-KW"/>
</dbReference>
<comment type="caution">
    <text evidence="19">The sequence shown here is derived from an EMBL/GenBank/DDBJ whole genome shotgun (WGS) entry which is preliminary data.</text>
</comment>
<organism evidence="19 20">
    <name type="scientific">Parafrankia soli</name>
    <dbReference type="NCBI Taxonomy" id="2599596"/>
    <lineage>
        <taxon>Bacteria</taxon>
        <taxon>Bacillati</taxon>
        <taxon>Actinomycetota</taxon>
        <taxon>Actinomycetes</taxon>
        <taxon>Frankiales</taxon>
        <taxon>Frankiaceae</taxon>
        <taxon>Parafrankia</taxon>
    </lineage>
</organism>
<evidence type="ECO:0000256" key="4">
    <source>
        <dbReference type="ARBA" id="ARBA00021581"/>
    </source>
</evidence>
<sequence length="339" mass="34585">MNWAEGAVLGLVQGLTEFLPVSSSAHLRVVAALAGWDDPGAAFTAVTQLGTAAAVMVYLRADIARLGRAWLRSLAGPVPGQLTARGARPGPEMRPGSGSYSNPAPDPALAADARLTWLIIFGTVPIGAVGYLFEDVIKGRFRDLRLTAGALAGVGALLGAADSLTARRAARGGAMTIGGAPRGGRPLAELSVRDGLLIGLAQAAALVPGVSRSGATIGGGLLLRYSREAAARYSFLLAVPAVLVSGTFGLHRLYREVRPHAATAATGATGEAGERAAEPAWGPLVGASVVAFVVGYAAIAWFLRYVSAHGFAPFVVYRIGLGLLLLALVLGGRIPATPA</sequence>
<dbReference type="GO" id="GO:0005886">
    <property type="term" value="C:plasma membrane"/>
    <property type="evidence" value="ECO:0007669"/>
    <property type="project" value="UniProtKB-SubCell"/>
</dbReference>
<feature type="transmembrane region" description="Helical" evidence="17">
    <location>
        <begin position="115"/>
        <end position="133"/>
    </location>
</feature>
<dbReference type="InterPro" id="IPR003824">
    <property type="entry name" value="UppP"/>
</dbReference>
<keyword evidence="5 17" id="KW-1003">Cell membrane</keyword>
<feature type="transmembrane region" description="Helical" evidence="17">
    <location>
        <begin position="40"/>
        <end position="59"/>
    </location>
</feature>
<keyword evidence="8 17" id="KW-0133">Cell shape</keyword>
<feature type="transmembrane region" description="Helical" evidence="17">
    <location>
        <begin position="280"/>
        <end position="303"/>
    </location>
</feature>
<evidence type="ECO:0000256" key="18">
    <source>
        <dbReference type="SAM" id="MobiDB-lite"/>
    </source>
</evidence>
<evidence type="ECO:0000313" key="20">
    <source>
        <dbReference type="Proteomes" id="UP000179769"/>
    </source>
</evidence>
<evidence type="ECO:0000256" key="1">
    <source>
        <dbReference type="ARBA" id="ARBA00004651"/>
    </source>
</evidence>
<comment type="similarity">
    <text evidence="2 17">Belongs to the UppP family.</text>
</comment>
<keyword evidence="6 17" id="KW-0812">Transmembrane</keyword>
<evidence type="ECO:0000256" key="16">
    <source>
        <dbReference type="ARBA" id="ARBA00047594"/>
    </source>
</evidence>
<evidence type="ECO:0000256" key="10">
    <source>
        <dbReference type="ARBA" id="ARBA00022989"/>
    </source>
</evidence>